<comment type="similarity">
    <text evidence="3">Belongs to the RBT5 family.</text>
</comment>
<evidence type="ECO:0000256" key="3">
    <source>
        <dbReference type="ARBA" id="ARBA00010031"/>
    </source>
</evidence>
<evidence type="ECO:0000256" key="5">
    <source>
        <dbReference type="ARBA" id="ARBA00022622"/>
    </source>
</evidence>
<gene>
    <name evidence="11" type="ORF">BBO_06159</name>
</gene>
<keyword evidence="6" id="KW-0732">Signal</keyword>
<evidence type="ECO:0000256" key="8">
    <source>
        <dbReference type="ARBA" id="ARBA00023288"/>
    </source>
</evidence>
<dbReference type="InterPro" id="IPR008427">
    <property type="entry name" value="Extracellular_membr_CFEM_dom"/>
</dbReference>
<evidence type="ECO:0000313" key="12">
    <source>
        <dbReference type="Proteomes" id="UP000076863"/>
    </source>
</evidence>
<evidence type="ECO:0000259" key="10">
    <source>
        <dbReference type="Pfam" id="PF05730"/>
    </source>
</evidence>
<evidence type="ECO:0000256" key="9">
    <source>
        <dbReference type="SAM" id="MobiDB-lite"/>
    </source>
</evidence>
<evidence type="ECO:0000256" key="1">
    <source>
        <dbReference type="ARBA" id="ARBA00004589"/>
    </source>
</evidence>
<reference evidence="11 12" key="1">
    <citation type="journal article" date="2016" name="Genome Biol. Evol.">
        <title>Divergent and convergent evolution of fungal pathogenicity.</title>
        <authorList>
            <person name="Shang Y."/>
            <person name="Xiao G."/>
            <person name="Zheng P."/>
            <person name="Cen K."/>
            <person name="Zhan S."/>
            <person name="Wang C."/>
        </authorList>
    </citation>
    <scope>NUCLEOTIDE SEQUENCE [LARGE SCALE GENOMIC DNA]</scope>
    <source>
        <strain evidence="11 12">RCEF 3172</strain>
    </source>
</reference>
<feature type="region of interest" description="Disordered" evidence="9">
    <location>
        <begin position="1"/>
        <end position="26"/>
    </location>
</feature>
<evidence type="ECO:0000256" key="7">
    <source>
        <dbReference type="ARBA" id="ARBA00023157"/>
    </source>
</evidence>
<name>A0A167BJA4_9HYPO</name>
<keyword evidence="5" id="KW-0472">Membrane</keyword>
<keyword evidence="5" id="KW-0336">GPI-anchor</keyword>
<dbReference type="GO" id="GO:0098552">
    <property type="term" value="C:side of membrane"/>
    <property type="evidence" value="ECO:0007669"/>
    <property type="project" value="UniProtKB-KW"/>
</dbReference>
<feature type="compositionally biased region" description="Low complexity" evidence="9">
    <location>
        <begin position="1"/>
        <end position="13"/>
    </location>
</feature>
<feature type="region of interest" description="Disordered" evidence="9">
    <location>
        <begin position="778"/>
        <end position="823"/>
    </location>
</feature>
<dbReference type="EMBL" id="AZHA01000020">
    <property type="protein sequence ID" value="OAA40101.1"/>
    <property type="molecule type" value="Genomic_DNA"/>
</dbReference>
<sequence>MGAAGASPGSLGSMDKSPWLGDNASGSAASIDVQRNHHRWMNATPQSVPDSGGCSASFTLQDDIGRGLEGSWTPVSGGHATLSTLAMQVPTLAQADSSRAVYTMKVTYALAVAATIEQASATFPIGGDLFNVWKDVESFICPGKTPTICKPDQVPGYDWGKVPVGPVDNYGGCNFKGWTCKKKFGRRDMLAGRQDDGSKFIEADVATDGSSQPVIEASNEIGSFDINNLSVEVDTPGRYDFIYTVRNSNVPCKQTHELSTEGQTIVNTQCGDATALTIALAKNQGNQKRTLGLLLKKFCKIKCHKIDFWCKPPPPGQTTTPPATPPASQTTPPGTPPGTETTPATPPGTETTPVTPPGTETTPVTPPGTETTPATPPGTETTPATPPGTETTPATPPGTETTPVTPPGTETTPVTPPGTETTPATPPGTETTPATPPGTETTPATPPGTETTPATPPGTETTPVTPPGTETTPVTPPGTETTPATPPGTETTPATPPGTETTPATPPGTETTPATPPGTETTPPFETVPTTSSTEKTTPPVTPPATVTSIITTTYDTTSTVYTTSTKTITSCGPEITSCPIKTPGGTHVVTITIPVSTTICPVTETVTQTQPAETKPGETQPSETKPGETKTSPPIPTQTLPCPDSVPRCLKMWLDEAKECKKDNTDAACYCKNSNFTKKVFECLSSYSGEDQNVADAINFFQGICAEHVGENPNIATGAESIIITATATAQPTGGVTTITVDTTVTEPVVTGGVTITGSSTTRVISTQIPVPQVTFAPPAEKEPAPPGAQPGGGEVPTGVQPPATPVGPGLSTGTGVPIVPSGTAPPTINGAGKAQAGLLGVVAMVLVAAL</sequence>
<keyword evidence="8" id="KW-0449">Lipoprotein</keyword>
<dbReference type="OrthoDB" id="5431405at2759"/>
<keyword evidence="7" id="KW-1015">Disulfide bond</keyword>
<evidence type="ECO:0000256" key="4">
    <source>
        <dbReference type="ARBA" id="ARBA00022525"/>
    </source>
</evidence>
<comment type="subcellular location">
    <subcellularLocation>
        <location evidence="1">Membrane</location>
        <topology evidence="1">Lipid-anchor</topology>
        <topology evidence="1">GPI-anchor</topology>
    </subcellularLocation>
    <subcellularLocation>
        <location evidence="2">Secreted</location>
    </subcellularLocation>
</comment>
<keyword evidence="5" id="KW-0325">Glycoprotein</keyword>
<accession>A0A167BJA4</accession>
<dbReference type="Proteomes" id="UP000076863">
    <property type="component" value="Unassembled WGS sequence"/>
</dbReference>
<feature type="compositionally biased region" description="Low complexity" evidence="9">
    <location>
        <begin position="317"/>
        <end position="547"/>
    </location>
</feature>
<dbReference type="GO" id="GO:0005576">
    <property type="term" value="C:extracellular region"/>
    <property type="evidence" value="ECO:0007669"/>
    <property type="project" value="UniProtKB-SubCell"/>
</dbReference>
<proteinExistence type="inferred from homology"/>
<keyword evidence="12" id="KW-1185">Reference proteome</keyword>
<feature type="domain" description="CFEM" evidence="10">
    <location>
        <begin position="645"/>
        <end position="707"/>
    </location>
</feature>
<evidence type="ECO:0000256" key="6">
    <source>
        <dbReference type="ARBA" id="ARBA00022729"/>
    </source>
</evidence>
<comment type="caution">
    <text evidence="11">The sequence shown here is derived from an EMBL/GenBank/DDBJ whole genome shotgun (WGS) entry which is preliminary data.</text>
</comment>
<evidence type="ECO:0000313" key="11">
    <source>
        <dbReference type="EMBL" id="OAA40101.1"/>
    </source>
</evidence>
<organism evidence="11 12">
    <name type="scientific">Beauveria brongniartii RCEF 3172</name>
    <dbReference type="NCBI Taxonomy" id="1081107"/>
    <lineage>
        <taxon>Eukaryota</taxon>
        <taxon>Fungi</taxon>
        <taxon>Dikarya</taxon>
        <taxon>Ascomycota</taxon>
        <taxon>Pezizomycotina</taxon>
        <taxon>Sordariomycetes</taxon>
        <taxon>Hypocreomycetidae</taxon>
        <taxon>Hypocreales</taxon>
        <taxon>Cordycipitaceae</taxon>
        <taxon>Beauveria</taxon>
        <taxon>Beauveria brongniartii</taxon>
    </lineage>
</organism>
<feature type="region of interest" description="Disordered" evidence="9">
    <location>
        <begin position="605"/>
        <end position="641"/>
    </location>
</feature>
<dbReference type="AlphaFoldDB" id="A0A167BJA4"/>
<evidence type="ECO:0000256" key="2">
    <source>
        <dbReference type="ARBA" id="ARBA00004613"/>
    </source>
</evidence>
<protein>
    <submittedName>
        <fullName evidence="11">Extracellular serine-threonine rich protein</fullName>
    </submittedName>
</protein>
<dbReference type="Pfam" id="PF05730">
    <property type="entry name" value="CFEM"/>
    <property type="match status" value="1"/>
</dbReference>
<keyword evidence="4" id="KW-0964">Secreted</keyword>
<feature type="region of interest" description="Disordered" evidence="9">
    <location>
        <begin position="311"/>
        <end position="547"/>
    </location>
</feature>